<feature type="transmembrane region" description="Helical" evidence="1">
    <location>
        <begin position="6"/>
        <end position="24"/>
    </location>
</feature>
<feature type="transmembrane region" description="Helical" evidence="1">
    <location>
        <begin position="252"/>
        <end position="272"/>
    </location>
</feature>
<keyword evidence="1" id="KW-0812">Transmembrane</keyword>
<name>X1U3G3_9ZZZZ</name>
<dbReference type="EMBL" id="BARW01018048">
    <property type="protein sequence ID" value="GAI94360.1"/>
    <property type="molecule type" value="Genomic_DNA"/>
</dbReference>
<accession>X1U3G3</accession>
<dbReference type="PANTHER" id="PTHR43738">
    <property type="entry name" value="ABC TRANSPORTER, MEMBRANE PROTEIN"/>
    <property type="match status" value="1"/>
</dbReference>
<evidence type="ECO:0008006" key="3">
    <source>
        <dbReference type="Google" id="ProtNLM"/>
    </source>
</evidence>
<feature type="non-terminal residue" evidence="2">
    <location>
        <position position="278"/>
    </location>
</feature>
<sequence length="278" mass="30204">SRALTPILFIAAGLFIIIATGANRKSFDTDLLSRESGTGGYLLWGETATPLTYNLNNEEGRNEYGISSQDFPGVDFIQGRIAGGDDASCLNLNQVTTPPILGLDVSGFSRSNVFSFASRLKDLEVDNPWNTLEIIPEKNVIYGIVDQTVLQWGLNIRVGDTITVTSGSGKPLYIVVAGGLAASVFQGYIIIGSENFTGYYPSVAGSNMFLVDGNHSEAARYKQELAEIFNQYGTDIEFTWDRLAEFNQVSNTYLTVFMTLGGFGMLLGVIGLKGEFRP</sequence>
<reference evidence="2" key="1">
    <citation type="journal article" date="2014" name="Front. Microbiol.">
        <title>High frequency of phylogenetically diverse reductive dehalogenase-homologous genes in deep subseafloor sedimentary metagenomes.</title>
        <authorList>
            <person name="Kawai M."/>
            <person name="Futagami T."/>
            <person name="Toyoda A."/>
            <person name="Takaki Y."/>
            <person name="Nishi S."/>
            <person name="Hori S."/>
            <person name="Arai W."/>
            <person name="Tsubouchi T."/>
            <person name="Morono Y."/>
            <person name="Uchiyama I."/>
            <person name="Ito T."/>
            <person name="Fujiyama A."/>
            <person name="Inagaki F."/>
            <person name="Takami H."/>
        </authorList>
    </citation>
    <scope>NUCLEOTIDE SEQUENCE</scope>
    <source>
        <strain evidence="2">Expedition CK06-06</strain>
    </source>
</reference>
<keyword evidence="1" id="KW-1133">Transmembrane helix</keyword>
<dbReference type="PANTHER" id="PTHR43738:SF2">
    <property type="entry name" value="ABC TRANSPORTER PERMEASE"/>
    <property type="match status" value="1"/>
</dbReference>
<feature type="non-terminal residue" evidence="2">
    <location>
        <position position="1"/>
    </location>
</feature>
<comment type="caution">
    <text evidence="2">The sequence shown here is derived from an EMBL/GenBank/DDBJ whole genome shotgun (WGS) entry which is preliminary data.</text>
</comment>
<organism evidence="2">
    <name type="scientific">marine sediment metagenome</name>
    <dbReference type="NCBI Taxonomy" id="412755"/>
    <lineage>
        <taxon>unclassified sequences</taxon>
        <taxon>metagenomes</taxon>
        <taxon>ecological metagenomes</taxon>
    </lineage>
</organism>
<dbReference type="AlphaFoldDB" id="X1U3G3"/>
<evidence type="ECO:0000256" key="1">
    <source>
        <dbReference type="SAM" id="Phobius"/>
    </source>
</evidence>
<proteinExistence type="predicted"/>
<dbReference type="InterPro" id="IPR051125">
    <property type="entry name" value="ABC-4/HrtB_transporter"/>
</dbReference>
<gene>
    <name evidence="2" type="ORF">S12H4_30989</name>
</gene>
<protein>
    <recommendedName>
        <fullName evidence="3">MacB-like periplasmic core domain-containing protein</fullName>
    </recommendedName>
</protein>
<evidence type="ECO:0000313" key="2">
    <source>
        <dbReference type="EMBL" id="GAI94360.1"/>
    </source>
</evidence>
<keyword evidence="1" id="KW-0472">Membrane</keyword>
<feature type="transmembrane region" description="Helical" evidence="1">
    <location>
        <begin position="172"/>
        <end position="191"/>
    </location>
</feature>